<dbReference type="InterPro" id="IPR050134">
    <property type="entry name" value="NAD-dep_sirtuin_deacylases"/>
</dbReference>
<dbReference type="Gene3D" id="2.20.28.200">
    <property type="match status" value="1"/>
</dbReference>
<dbReference type="InterPro" id="IPR003000">
    <property type="entry name" value="Sirtuin"/>
</dbReference>
<dbReference type="GO" id="GO:0097372">
    <property type="term" value="F:histone H3K18 deacetylase activity, NAD-dependent"/>
    <property type="evidence" value="ECO:0007669"/>
    <property type="project" value="TreeGrafter"/>
</dbReference>
<keyword evidence="5 10" id="KW-0862">Zinc</keyword>
<keyword evidence="3" id="KW-0808">Transferase</keyword>
<evidence type="ECO:0000256" key="9">
    <source>
        <dbReference type="ARBA" id="ARBA00043038"/>
    </source>
</evidence>
<comment type="similarity">
    <text evidence="7">Belongs to the sirtuin family. Class IV subfamily.</text>
</comment>
<accession>A0AAV8YI18</accession>
<dbReference type="InterPro" id="IPR029035">
    <property type="entry name" value="DHS-like_NAD/FAD-binding_dom"/>
</dbReference>
<dbReference type="PANTHER" id="PTHR11085:SF1">
    <property type="entry name" value="NAD-DEPENDENT PROTEIN DEACETYLASE SIRTUIN-7"/>
    <property type="match status" value="1"/>
</dbReference>
<dbReference type="Proteomes" id="UP001162156">
    <property type="component" value="Unassembled WGS sequence"/>
</dbReference>
<gene>
    <name evidence="12" type="ORF">NQ314_008032</name>
</gene>
<feature type="binding site" evidence="10">
    <location>
        <position position="79"/>
    </location>
    <ligand>
        <name>Zn(2+)</name>
        <dbReference type="ChEBI" id="CHEBI:29105"/>
    </ligand>
</feature>
<comment type="cofactor">
    <cofactor evidence="1">
        <name>Zn(2+)</name>
        <dbReference type="ChEBI" id="CHEBI:29105"/>
    </cofactor>
</comment>
<keyword evidence="2" id="KW-0597">Phosphoprotein</keyword>
<name>A0AAV8YI18_9CUCU</name>
<keyword evidence="6" id="KW-0520">NAD</keyword>
<evidence type="ECO:0000313" key="13">
    <source>
        <dbReference type="Proteomes" id="UP001162156"/>
    </source>
</evidence>
<comment type="caution">
    <text evidence="12">The sequence shown here is derived from an EMBL/GenBank/DDBJ whole genome shotgun (WGS) entry which is preliminary data.</text>
</comment>
<dbReference type="PROSITE" id="PS50305">
    <property type="entry name" value="SIRTUIN"/>
    <property type="match status" value="1"/>
</dbReference>
<evidence type="ECO:0000256" key="5">
    <source>
        <dbReference type="ARBA" id="ARBA00022833"/>
    </source>
</evidence>
<evidence type="ECO:0000259" key="11">
    <source>
        <dbReference type="PROSITE" id="PS50305"/>
    </source>
</evidence>
<evidence type="ECO:0000256" key="2">
    <source>
        <dbReference type="ARBA" id="ARBA00022553"/>
    </source>
</evidence>
<dbReference type="InterPro" id="IPR026590">
    <property type="entry name" value="Ssirtuin_cat_dom"/>
</dbReference>
<keyword evidence="13" id="KW-1185">Reference proteome</keyword>
<feature type="binding site" evidence="10">
    <location>
        <position position="46"/>
    </location>
    <ligand>
        <name>Zn(2+)</name>
        <dbReference type="ChEBI" id="CHEBI:29105"/>
    </ligand>
</feature>
<dbReference type="GO" id="GO:0046872">
    <property type="term" value="F:metal ion binding"/>
    <property type="evidence" value="ECO:0007669"/>
    <property type="project" value="UniProtKB-KW"/>
</dbReference>
<reference evidence="12" key="1">
    <citation type="journal article" date="2023" name="Insect Mol. Biol.">
        <title>Genome sequencing provides insights into the evolution of gene families encoding plant cell wall-degrading enzymes in longhorned beetles.</title>
        <authorList>
            <person name="Shin N.R."/>
            <person name="Okamura Y."/>
            <person name="Kirsch R."/>
            <person name="Pauchet Y."/>
        </authorList>
    </citation>
    <scope>NUCLEOTIDE SEQUENCE</scope>
    <source>
        <strain evidence="12">RBIC_L_NR</strain>
    </source>
</reference>
<proteinExistence type="inferred from homology"/>
<dbReference type="Gene3D" id="3.40.50.1220">
    <property type="entry name" value="TPP-binding domain"/>
    <property type="match status" value="1"/>
</dbReference>
<evidence type="ECO:0000256" key="3">
    <source>
        <dbReference type="ARBA" id="ARBA00022679"/>
    </source>
</evidence>
<dbReference type="PANTHER" id="PTHR11085">
    <property type="entry name" value="NAD-DEPENDENT PROTEIN DEACYLASE SIRTUIN-5, MITOCHONDRIAL-RELATED"/>
    <property type="match status" value="1"/>
</dbReference>
<dbReference type="GO" id="GO:0070403">
    <property type="term" value="F:NAD+ binding"/>
    <property type="evidence" value="ECO:0007669"/>
    <property type="project" value="InterPro"/>
</dbReference>
<organism evidence="12 13">
    <name type="scientific">Rhamnusium bicolor</name>
    <dbReference type="NCBI Taxonomy" id="1586634"/>
    <lineage>
        <taxon>Eukaryota</taxon>
        <taxon>Metazoa</taxon>
        <taxon>Ecdysozoa</taxon>
        <taxon>Arthropoda</taxon>
        <taxon>Hexapoda</taxon>
        <taxon>Insecta</taxon>
        <taxon>Pterygota</taxon>
        <taxon>Neoptera</taxon>
        <taxon>Endopterygota</taxon>
        <taxon>Coleoptera</taxon>
        <taxon>Polyphaga</taxon>
        <taxon>Cucujiformia</taxon>
        <taxon>Chrysomeloidea</taxon>
        <taxon>Cerambycidae</taxon>
        <taxon>Lepturinae</taxon>
        <taxon>Rhagiini</taxon>
        <taxon>Rhamnusium</taxon>
    </lineage>
</organism>
<dbReference type="GO" id="GO:0005634">
    <property type="term" value="C:nucleus"/>
    <property type="evidence" value="ECO:0007669"/>
    <property type="project" value="TreeGrafter"/>
</dbReference>
<dbReference type="SUPFAM" id="SSF52467">
    <property type="entry name" value="DHS-like NAD/FAD-binding domain"/>
    <property type="match status" value="1"/>
</dbReference>
<dbReference type="GO" id="GO:0000785">
    <property type="term" value="C:chromatin"/>
    <property type="evidence" value="ECO:0007669"/>
    <property type="project" value="TreeGrafter"/>
</dbReference>
<sequence length="477" mass="55594">MALSELYRKNILKYVVSQNCDGLHLRSGLPKTALSELHGDMYIEVCKNCKPHKEYWRLFDVTENTARYSHKTSRRCYTCNEPLVDSIVHFGERGSLQWPLNWSGACKNAKKATTILCLGSSLKVLKKYPWLWQMDKPARKRPNLYIVNLQWTPKDDFANIKINGKCDQVMQKIMDMLGINIPMYNKLKDPIYAHATELHKSELHTTTQPILKTIFKVEKQEVNHHDEVQNEFNNKDCTINNNSDLNRSPVKRLTSENCDNSNKGIRQCLPIKKNNSTSNMFSIDSLLQPDSVHRPVNKYTIPQVNTPNYFNSILRPELSLFGYNLLHQQMLGAYSDFFLYPYQTSFLYPGVHNIINPIPVYKEEILMPKEEIIKKVEPLCDFCDKHFKSNSCLFYLKAEPVFINQQFRFSKVEQRDKANICVCCDYSTDEDDLNYVNNLNDKEINNVNDKDQIKSKIQAGWFGKGYKKCRRPKRKSL</sequence>
<feature type="binding site" evidence="10">
    <location>
        <position position="49"/>
    </location>
    <ligand>
        <name>Zn(2+)</name>
        <dbReference type="ChEBI" id="CHEBI:29105"/>
    </ligand>
</feature>
<evidence type="ECO:0000256" key="8">
    <source>
        <dbReference type="ARBA" id="ARBA00041832"/>
    </source>
</evidence>
<dbReference type="AlphaFoldDB" id="A0AAV8YI18"/>
<feature type="active site" description="Proton acceptor" evidence="10">
    <location>
        <position position="38"/>
    </location>
</feature>
<protein>
    <recommendedName>
        <fullName evidence="9">Regulatory protein SIR2 homolog 7</fullName>
    </recommendedName>
    <alternativeName>
        <fullName evidence="8">SIR2-like protein 7</fullName>
    </alternativeName>
</protein>
<dbReference type="Pfam" id="PF02146">
    <property type="entry name" value="SIR2"/>
    <property type="match status" value="1"/>
</dbReference>
<evidence type="ECO:0000256" key="7">
    <source>
        <dbReference type="ARBA" id="ARBA00038170"/>
    </source>
</evidence>
<feature type="binding site" evidence="10">
    <location>
        <position position="76"/>
    </location>
    <ligand>
        <name>Zn(2+)</name>
        <dbReference type="ChEBI" id="CHEBI:29105"/>
    </ligand>
</feature>
<dbReference type="FunFam" id="2.20.28.200:FF:000002">
    <property type="entry name" value="NAD-dependent deacetylase sirtuin-7"/>
    <property type="match status" value="1"/>
</dbReference>
<evidence type="ECO:0000256" key="10">
    <source>
        <dbReference type="PROSITE-ProRule" id="PRU00236"/>
    </source>
</evidence>
<evidence type="ECO:0000256" key="6">
    <source>
        <dbReference type="ARBA" id="ARBA00023027"/>
    </source>
</evidence>
<evidence type="ECO:0000313" key="12">
    <source>
        <dbReference type="EMBL" id="KAJ8950179.1"/>
    </source>
</evidence>
<evidence type="ECO:0000256" key="4">
    <source>
        <dbReference type="ARBA" id="ARBA00022723"/>
    </source>
</evidence>
<evidence type="ECO:0000256" key="1">
    <source>
        <dbReference type="ARBA" id="ARBA00001947"/>
    </source>
</evidence>
<feature type="domain" description="Deacetylase sirtuin-type" evidence="11">
    <location>
        <begin position="1"/>
        <end position="202"/>
    </location>
</feature>
<dbReference type="GO" id="GO:0060255">
    <property type="term" value="P:regulation of macromolecule metabolic process"/>
    <property type="evidence" value="ECO:0007669"/>
    <property type="project" value="UniProtKB-ARBA"/>
</dbReference>
<dbReference type="EMBL" id="JANEYF010002186">
    <property type="protein sequence ID" value="KAJ8950179.1"/>
    <property type="molecule type" value="Genomic_DNA"/>
</dbReference>
<keyword evidence="4 10" id="KW-0479">Metal-binding</keyword>